<proteinExistence type="predicted"/>
<dbReference type="Proteomes" id="UP000503447">
    <property type="component" value="Chromosome"/>
</dbReference>
<dbReference type="AlphaFoldDB" id="A0A6M5YL89"/>
<organism evidence="1 2">
    <name type="scientific">Frigoriglobus tundricola</name>
    <dbReference type="NCBI Taxonomy" id="2774151"/>
    <lineage>
        <taxon>Bacteria</taxon>
        <taxon>Pseudomonadati</taxon>
        <taxon>Planctomycetota</taxon>
        <taxon>Planctomycetia</taxon>
        <taxon>Gemmatales</taxon>
        <taxon>Gemmataceae</taxon>
        <taxon>Frigoriglobus</taxon>
    </lineage>
</organism>
<accession>A0A6M5YL89</accession>
<reference evidence="2" key="1">
    <citation type="submission" date="2020-05" db="EMBL/GenBank/DDBJ databases">
        <title>Frigoriglobus tundricola gen. nov., sp. nov., a psychrotolerant cellulolytic planctomycete of the family Gemmataceae with two divergent copies of 16S rRNA gene.</title>
        <authorList>
            <person name="Kulichevskaya I.S."/>
            <person name="Ivanova A.A."/>
            <person name="Naumoff D.G."/>
            <person name="Beletsky A.V."/>
            <person name="Rijpstra W.I.C."/>
            <person name="Sinninghe Damste J.S."/>
            <person name="Mardanov A.V."/>
            <person name="Ravin N.V."/>
            <person name="Dedysh S.N."/>
        </authorList>
    </citation>
    <scope>NUCLEOTIDE SEQUENCE [LARGE SCALE GENOMIC DNA]</scope>
    <source>
        <strain evidence="2">PL17</strain>
    </source>
</reference>
<evidence type="ECO:0000313" key="1">
    <source>
        <dbReference type="EMBL" id="QJW94738.1"/>
    </source>
</evidence>
<evidence type="ECO:0000313" key="2">
    <source>
        <dbReference type="Proteomes" id="UP000503447"/>
    </source>
</evidence>
<dbReference type="KEGG" id="ftj:FTUN_2260"/>
<protein>
    <submittedName>
        <fullName evidence="1">Uncharacterized protein</fullName>
    </submittedName>
</protein>
<dbReference type="EMBL" id="CP053452">
    <property type="protein sequence ID" value="QJW94738.1"/>
    <property type="molecule type" value="Genomic_DNA"/>
</dbReference>
<gene>
    <name evidence="1" type="ORF">FTUN_2260</name>
</gene>
<keyword evidence="2" id="KW-1185">Reference proteome</keyword>
<sequence>MFRPLLARYGPAVVYLAGIKELRFPPTWVTWFSEFKRVRDFLINTYGD</sequence>
<dbReference type="RefSeq" id="WP_171470668.1">
    <property type="nucleotide sequence ID" value="NZ_CP053452.2"/>
</dbReference>
<name>A0A6M5YL89_9BACT</name>